<dbReference type="EMBL" id="KZ859114">
    <property type="protein sequence ID" value="RDW23091.1"/>
    <property type="molecule type" value="Genomic_DNA"/>
</dbReference>
<dbReference type="SUPFAM" id="SSF55729">
    <property type="entry name" value="Acyl-CoA N-acyltransferases (Nat)"/>
    <property type="match status" value="1"/>
</dbReference>
<reference evidence="2 4" key="1">
    <citation type="journal article" date="2016" name="PLoS ONE">
        <title>Sequence Assembly of Yarrowia lipolytica Strain W29/CLIB89 Shows Transposable Element Diversity.</title>
        <authorList>
            <person name="Magnan C."/>
            <person name="Yu J."/>
            <person name="Chang I."/>
            <person name="Jahn E."/>
            <person name="Kanomata Y."/>
            <person name="Wu J."/>
            <person name="Zeller M."/>
            <person name="Oakes M."/>
            <person name="Baldi P."/>
            <person name="Sandmeyer S."/>
        </authorList>
    </citation>
    <scope>NUCLEOTIDE SEQUENCE [LARGE SCALE GENOMIC DNA]</scope>
    <source>
        <strain evidence="2">CLIB89</strain>
        <strain evidence="4">CLIB89(W29)</strain>
    </source>
</reference>
<dbReference type="InterPro" id="IPR016181">
    <property type="entry name" value="Acyl_CoA_acyltransferase"/>
</dbReference>
<dbReference type="InterPro" id="IPR000182">
    <property type="entry name" value="GNAT_dom"/>
</dbReference>
<name>A0A1H6QCE3_YARLL</name>
<accession>A0A1H6QCE3</accession>
<dbReference type="GO" id="GO:0016747">
    <property type="term" value="F:acyltransferase activity, transferring groups other than amino-acyl groups"/>
    <property type="evidence" value="ECO:0007669"/>
    <property type="project" value="InterPro"/>
</dbReference>
<dbReference type="Proteomes" id="UP000182444">
    <property type="component" value="Chromosome 1A"/>
</dbReference>
<evidence type="ECO:0000313" key="4">
    <source>
        <dbReference type="Proteomes" id="UP000182444"/>
    </source>
</evidence>
<gene>
    <name evidence="3" type="ORF">B0I71DRAFT_17071</name>
    <name evidence="2" type="ORF">YALI1_A15515g</name>
</gene>
<sequence>MTDLDVSVYSSEQLRESRDSENYMAFINTCFGTMHTKYHCFDTPRFSNMDEFYDDFKHPGSVLAVAREPGSCDIVAMGGYRPLDDHETAELKCLCVNQQRAGEGYGGFMNGYVEKLAHDKGFRKMNSVVVRQHGNLVEFYQKLGYKKLEERLLVAGGDDMGFGNVIDISIWFMQKDITA</sequence>
<reference evidence="3 5" key="2">
    <citation type="submission" date="2018-07" db="EMBL/GenBank/DDBJ databases">
        <title>Draft Genome Assemblies for Five Robust Yarrowia lipolytica Strains Exhibiting High Lipid Production and Pentose Sugar Utilization and Sugar Alcohol Secretion from Undetoxified Lignocellulosic Biomass Hydrolysates.</title>
        <authorList>
            <consortium name="DOE Joint Genome Institute"/>
            <person name="Walker C."/>
            <person name="Ryu S."/>
            <person name="Na H."/>
            <person name="Zane M."/>
            <person name="LaButti K."/>
            <person name="Lipzen A."/>
            <person name="Haridas S."/>
            <person name="Barry K."/>
            <person name="Grigoriev I.V."/>
            <person name="Quarterman J."/>
            <person name="Slininger P."/>
            <person name="Dien B."/>
            <person name="Trinh C.T."/>
        </authorList>
    </citation>
    <scope>NUCLEOTIDE SEQUENCE [LARGE SCALE GENOMIC DNA]</scope>
    <source>
        <strain evidence="3 5">YB392</strain>
    </source>
</reference>
<evidence type="ECO:0000313" key="2">
    <source>
        <dbReference type="EMBL" id="AOW00688.1"/>
    </source>
</evidence>
<evidence type="ECO:0000259" key="1">
    <source>
        <dbReference type="PROSITE" id="PS51186"/>
    </source>
</evidence>
<dbReference type="VEuPathDB" id="FungiDB:YALI1_A15515g"/>
<proteinExistence type="predicted"/>
<evidence type="ECO:0000313" key="5">
    <source>
        <dbReference type="Proteomes" id="UP000256601"/>
    </source>
</evidence>
<dbReference type="Pfam" id="PF00583">
    <property type="entry name" value="Acetyltransf_1"/>
    <property type="match status" value="1"/>
</dbReference>
<dbReference type="Proteomes" id="UP000256601">
    <property type="component" value="Unassembled WGS sequence"/>
</dbReference>
<organism evidence="2 4">
    <name type="scientific">Yarrowia lipolytica</name>
    <name type="common">Candida lipolytica</name>
    <dbReference type="NCBI Taxonomy" id="4952"/>
    <lineage>
        <taxon>Eukaryota</taxon>
        <taxon>Fungi</taxon>
        <taxon>Dikarya</taxon>
        <taxon>Ascomycota</taxon>
        <taxon>Saccharomycotina</taxon>
        <taxon>Dipodascomycetes</taxon>
        <taxon>Dipodascales</taxon>
        <taxon>Dipodascales incertae sedis</taxon>
        <taxon>Yarrowia</taxon>
    </lineage>
</organism>
<dbReference type="KEGG" id="yli:2906160"/>
<dbReference type="AlphaFoldDB" id="A0A1H6QCE3"/>
<feature type="domain" description="N-acetyltransferase" evidence="1">
    <location>
        <begin position="9"/>
        <end position="178"/>
    </location>
</feature>
<evidence type="ECO:0000313" key="3">
    <source>
        <dbReference type="EMBL" id="RDW23091.1"/>
    </source>
</evidence>
<dbReference type="VEuPathDB" id="FungiDB:YALI0_A15444g"/>
<dbReference type="PROSITE" id="PS51186">
    <property type="entry name" value="GNAT"/>
    <property type="match status" value="1"/>
</dbReference>
<dbReference type="Gene3D" id="3.40.630.30">
    <property type="match status" value="1"/>
</dbReference>
<protein>
    <recommendedName>
        <fullName evidence="1">N-acetyltransferase domain-containing protein</fullName>
    </recommendedName>
</protein>
<dbReference type="EMBL" id="CP017553">
    <property type="protein sequence ID" value="AOW00688.1"/>
    <property type="molecule type" value="Genomic_DNA"/>
</dbReference>
<dbReference type="OrthoDB" id="30840at2759"/>